<keyword evidence="1" id="KW-0812">Transmembrane</keyword>
<keyword evidence="1" id="KW-1133">Transmembrane helix</keyword>
<evidence type="ECO:0000313" key="3">
    <source>
        <dbReference type="Proteomes" id="UP001157006"/>
    </source>
</evidence>
<dbReference type="GO" id="GO:0045046">
    <property type="term" value="P:protein import into peroxisome membrane"/>
    <property type="evidence" value="ECO:0007669"/>
    <property type="project" value="TreeGrafter"/>
</dbReference>
<reference evidence="2 3" key="1">
    <citation type="submission" date="2023-01" db="EMBL/GenBank/DDBJ databases">
        <authorList>
            <person name="Kreplak J."/>
        </authorList>
    </citation>
    <scope>NUCLEOTIDE SEQUENCE [LARGE SCALE GENOMIC DNA]</scope>
</reference>
<dbReference type="PANTHER" id="PTHR28080">
    <property type="entry name" value="PEROXISOMAL BIOGENESIS FACTOR 3"/>
    <property type="match status" value="1"/>
</dbReference>
<accession>A0AAV1BBP8</accession>
<evidence type="ECO:0000313" key="2">
    <source>
        <dbReference type="EMBL" id="CAI8619964.1"/>
    </source>
</evidence>
<keyword evidence="1" id="KW-0472">Membrane</keyword>
<dbReference type="AlphaFoldDB" id="A0AAV1BBP8"/>
<feature type="transmembrane region" description="Helical" evidence="1">
    <location>
        <begin position="15"/>
        <end position="32"/>
    </location>
</feature>
<proteinExistence type="predicted"/>
<dbReference type="GO" id="GO:0005778">
    <property type="term" value="C:peroxisomal membrane"/>
    <property type="evidence" value="ECO:0007669"/>
    <property type="project" value="InterPro"/>
</dbReference>
<gene>
    <name evidence="2" type="ORF">VFH_VI196280</name>
</gene>
<dbReference type="PANTHER" id="PTHR28080:SF1">
    <property type="entry name" value="PEROXISOMAL BIOGENESIS FACTOR 3"/>
    <property type="match status" value="1"/>
</dbReference>
<keyword evidence="3" id="KW-1185">Reference proteome</keyword>
<dbReference type="Pfam" id="PF04882">
    <property type="entry name" value="Peroxin-3"/>
    <property type="match status" value="1"/>
</dbReference>
<organism evidence="2 3">
    <name type="scientific">Vicia faba</name>
    <name type="common">Broad bean</name>
    <name type="synonym">Faba vulgaris</name>
    <dbReference type="NCBI Taxonomy" id="3906"/>
    <lineage>
        <taxon>Eukaryota</taxon>
        <taxon>Viridiplantae</taxon>
        <taxon>Streptophyta</taxon>
        <taxon>Embryophyta</taxon>
        <taxon>Tracheophyta</taxon>
        <taxon>Spermatophyta</taxon>
        <taxon>Magnoliopsida</taxon>
        <taxon>eudicotyledons</taxon>
        <taxon>Gunneridae</taxon>
        <taxon>Pentapetalae</taxon>
        <taxon>rosids</taxon>
        <taxon>fabids</taxon>
        <taxon>Fabales</taxon>
        <taxon>Fabaceae</taxon>
        <taxon>Papilionoideae</taxon>
        <taxon>50 kb inversion clade</taxon>
        <taxon>NPAAA clade</taxon>
        <taxon>Hologalegina</taxon>
        <taxon>IRL clade</taxon>
        <taxon>Fabeae</taxon>
        <taxon>Vicia</taxon>
    </lineage>
</organism>
<dbReference type="EMBL" id="OX451741">
    <property type="protein sequence ID" value="CAI8619964.1"/>
    <property type="molecule type" value="Genomic_DNA"/>
</dbReference>
<name>A0AAV1BBP8_VICFA</name>
<dbReference type="GO" id="GO:0030674">
    <property type="term" value="F:protein-macromolecule adaptor activity"/>
    <property type="evidence" value="ECO:0007669"/>
    <property type="project" value="TreeGrafter"/>
</dbReference>
<protein>
    <submittedName>
        <fullName evidence="2">Uncharacterized protein</fullName>
    </submittedName>
</protein>
<sequence>MFFVRDFWRRHRRKIFISVGVIGGGYCLYNLYGVHRQKLDGLERELQVQRESEERFKYQMQAHFENIQRISETITLPHSMHNLSCRISEELDLSHLLERLMQGKGQPNALTQSEKLDLWGRLKILSFTRMALSVWATVMLSLYTKVQVNILGRHLYIDTARSFEVSSLMESGDVVDGEGQQKFLGSVDFLSQHAMPALISDMEAATKEVLKGKQLTSLFNNTAFQETITQILNTFMSRGSPFFWIKYMIPEDAKLRSTTSGSNDTVPFYTTEFEQLMMEANAVLSSAEFGSIIDISLKAVVDTLAEQMGTTTVPLARALPQVAQMCPLLLEEPSQNQFIQIINNIPEVELFLTFLYANITSAESIAQSD</sequence>
<dbReference type="Proteomes" id="UP001157006">
    <property type="component" value="Chromosome 6"/>
</dbReference>
<evidence type="ECO:0000256" key="1">
    <source>
        <dbReference type="SAM" id="Phobius"/>
    </source>
</evidence>
<dbReference type="InterPro" id="IPR006966">
    <property type="entry name" value="Peroxin-3"/>
</dbReference>